<protein>
    <recommendedName>
        <fullName evidence="3">DUF222 domain-containing protein</fullName>
    </recommendedName>
</protein>
<comment type="caution">
    <text evidence="1">The sequence shown here is derived from an EMBL/GenBank/DDBJ whole genome shotgun (WGS) entry which is preliminary data.</text>
</comment>
<gene>
    <name evidence="1" type="ORF">GCM10022399_43880</name>
</gene>
<dbReference type="EMBL" id="BAABDC010000016">
    <property type="protein sequence ID" value="GAA3722729.1"/>
    <property type="molecule type" value="Genomic_DNA"/>
</dbReference>
<keyword evidence="2" id="KW-1185">Reference proteome</keyword>
<reference evidence="2" key="1">
    <citation type="journal article" date="2019" name="Int. J. Syst. Evol. Microbiol.">
        <title>The Global Catalogue of Microorganisms (GCM) 10K type strain sequencing project: providing services to taxonomists for standard genome sequencing and annotation.</title>
        <authorList>
            <consortium name="The Broad Institute Genomics Platform"/>
            <consortium name="The Broad Institute Genome Sequencing Center for Infectious Disease"/>
            <person name="Wu L."/>
            <person name="Ma J."/>
        </authorList>
    </citation>
    <scope>NUCLEOTIDE SEQUENCE [LARGE SCALE GENOMIC DNA]</scope>
    <source>
        <strain evidence="2">JCM 17125</strain>
    </source>
</reference>
<accession>A0ABP7EQF7</accession>
<organism evidence="1 2">
    <name type="scientific">Terrabacter ginsenosidimutans</name>
    <dbReference type="NCBI Taxonomy" id="490575"/>
    <lineage>
        <taxon>Bacteria</taxon>
        <taxon>Bacillati</taxon>
        <taxon>Actinomycetota</taxon>
        <taxon>Actinomycetes</taxon>
        <taxon>Micrococcales</taxon>
        <taxon>Intrasporangiaceae</taxon>
        <taxon>Terrabacter</taxon>
    </lineage>
</organism>
<evidence type="ECO:0000313" key="2">
    <source>
        <dbReference type="Proteomes" id="UP001501468"/>
    </source>
</evidence>
<dbReference type="RefSeq" id="WP_344952133.1">
    <property type="nucleotide sequence ID" value="NZ_BAABDC010000016.1"/>
</dbReference>
<evidence type="ECO:0008006" key="3">
    <source>
        <dbReference type="Google" id="ProtNLM"/>
    </source>
</evidence>
<evidence type="ECO:0000313" key="1">
    <source>
        <dbReference type="EMBL" id="GAA3722729.1"/>
    </source>
</evidence>
<name>A0ABP7EQF7_9MICO</name>
<dbReference type="Proteomes" id="UP001501468">
    <property type="component" value="Unassembled WGS sequence"/>
</dbReference>
<proteinExistence type="predicted"/>
<sequence>MSEHVPEYRVDSDLLDPLDSEFACHAVLGVALARVETARIDAYSDEDDLPEAAREAQKELFRMGRARESGDPGMGIDLDVSRSDHVRLLRTFDHSGACPRGQRRQGAWFRAGRQCHAGRFRLAGATEGGL</sequence>